<proteinExistence type="predicted"/>
<keyword evidence="2" id="KW-1185">Reference proteome</keyword>
<name>A0ACC2DJY9_DIPCM</name>
<accession>A0ACC2DJY9</accession>
<dbReference type="Proteomes" id="UP001162992">
    <property type="component" value="Chromosome 6"/>
</dbReference>
<evidence type="ECO:0000313" key="2">
    <source>
        <dbReference type="Proteomes" id="UP001162992"/>
    </source>
</evidence>
<sequence>MPSPQTYSRLSKAISRDFLKLIMKRKISRKDHFTTSQVDWSGQTPKVCPRKLRVICTDPDATDSSSDDDISLPVGRLTKSTPRRHVREINIQKDTVCYATDSEDEVVLPKQVHGNTGGVSVPCHLRAPTKIFVRDADDSSFAGKQSAKKGFMVGEKKCRQEQPALGLIASEISVSSVAANLKTEGCESSNRRKYRGVRQRPWGKWAAEIRDPTKGVRIWLGTYDTAEQAAAAYDTAARKLRGFEAQTNFPSRQTRSNKDQPPVLNAPFEEPVYNDQSDLCSNQNSQENRAKPARNVQISDKTKQEDASVCINSFTVDSLFCPSSTAEQSGDEETSVQIMADEPPVTNLDIDSLHSSTDFRKCVLNTFLPSPSAVSLSSADFVFETVDYPETPSFPFPTSEGSAATTKPIGSMVPLISEIYCNLIGAETSQESCKYSAGGQPFISKSTFSEPDTYCHLFQDCAGESTECPALDTGDFFTDLDSIVPTDWHIPLELPEVSTDIMDETQIYDDNEFFKVPGSSTFAKSHGCMDNIQYMNSLRSSPDLFSDHDNDLAWLDISDNPDSLSIPSIIPV</sequence>
<gene>
    <name evidence="1" type="ORF">O6H91_06G133400</name>
</gene>
<comment type="caution">
    <text evidence="1">The sequence shown here is derived from an EMBL/GenBank/DDBJ whole genome shotgun (WGS) entry which is preliminary data.</text>
</comment>
<organism evidence="1 2">
    <name type="scientific">Diphasiastrum complanatum</name>
    <name type="common">Issler's clubmoss</name>
    <name type="synonym">Lycopodium complanatum</name>
    <dbReference type="NCBI Taxonomy" id="34168"/>
    <lineage>
        <taxon>Eukaryota</taxon>
        <taxon>Viridiplantae</taxon>
        <taxon>Streptophyta</taxon>
        <taxon>Embryophyta</taxon>
        <taxon>Tracheophyta</taxon>
        <taxon>Lycopodiopsida</taxon>
        <taxon>Lycopodiales</taxon>
        <taxon>Lycopodiaceae</taxon>
        <taxon>Lycopodioideae</taxon>
        <taxon>Diphasiastrum</taxon>
    </lineage>
</organism>
<protein>
    <submittedName>
        <fullName evidence="1">Uncharacterized protein</fullName>
    </submittedName>
</protein>
<dbReference type="EMBL" id="CM055097">
    <property type="protein sequence ID" value="KAJ7554282.1"/>
    <property type="molecule type" value="Genomic_DNA"/>
</dbReference>
<reference evidence="2" key="1">
    <citation type="journal article" date="2024" name="Proc. Natl. Acad. Sci. U.S.A.">
        <title>Extraordinary preservation of gene collinearity over three hundred million years revealed in homosporous lycophytes.</title>
        <authorList>
            <person name="Li C."/>
            <person name="Wickell D."/>
            <person name="Kuo L.Y."/>
            <person name="Chen X."/>
            <person name="Nie B."/>
            <person name="Liao X."/>
            <person name="Peng D."/>
            <person name="Ji J."/>
            <person name="Jenkins J."/>
            <person name="Williams M."/>
            <person name="Shu S."/>
            <person name="Plott C."/>
            <person name="Barry K."/>
            <person name="Rajasekar S."/>
            <person name="Grimwood J."/>
            <person name="Han X."/>
            <person name="Sun S."/>
            <person name="Hou Z."/>
            <person name="He W."/>
            <person name="Dai G."/>
            <person name="Sun C."/>
            <person name="Schmutz J."/>
            <person name="Leebens-Mack J.H."/>
            <person name="Li F.W."/>
            <person name="Wang L."/>
        </authorList>
    </citation>
    <scope>NUCLEOTIDE SEQUENCE [LARGE SCALE GENOMIC DNA]</scope>
    <source>
        <strain evidence="2">cv. PW_Plant_1</strain>
    </source>
</reference>
<evidence type="ECO:0000313" key="1">
    <source>
        <dbReference type="EMBL" id="KAJ7554282.1"/>
    </source>
</evidence>